<dbReference type="Proteomes" id="UP001318401">
    <property type="component" value="Unassembled WGS sequence"/>
</dbReference>
<dbReference type="NCBIfam" id="TIGR02420">
    <property type="entry name" value="dksA"/>
    <property type="match status" value="1"/>
</dbReference>
<dbReference type="KEGG" id="hvn:EI420_15775"/>
<dbReference type="SUPFAM" id="SSF109635">
    <property type="entry name" value="DnaK suppressor protein DksA, alpha-hairpin domain"/>
    <property type="match status" value="1"/>
</dbReference>
<dbReference type="Pfam" id="PF21157">
    <property type="entry name" value="DksA_N"/>
    <property type="match status" value="1"/>
</dbReference>
<evidence type="ECO:0000256" key="2">
    <source>
        <dbReference type="ARBA" id="ARBA00022723"/>
    </source>
</evidence>
<dbReference type="PROSITE" id="PS01102">
    <property type="entry name" value="ZF_DKSA_1"/>
    <property type="match status" value="1"/>
</dbReference>
<keyword evidence="4" id="KW-0862">Zinc</keyword>
<gene>
    <name evidence="10" type="primary">dksA</name>
    <name evidence="9" type="ORF">DDR56_15200</name>
    <name evidence="10" type="ORF">JDS37_14590</name>
</gene>
<dbReference type="InterPro" id="IPR012784">
    <property type="entry name" value="DksA_RNA_pol-bd"/>
</dbReference>
<evidence type="ECO:0000313" key="11">
    <source>
        <dbReference type="Proteomes" id="UP000663479"/>
    </source>
</evidence>
<evidence type="ECO:0000259" key="7">
    <source>
        <dbReference type="Pfam" id="PF01258"/>
    </source>
</evidence>
<dbReference type="Gene3D" id="1.20.120.910">
    <property type="entry name" value="DksA, coiled-coil domain"/>
    <property type="match status" value="1"/>
</dbReference>
<keyword evidence="12" id="KW-1185">Reference proteome</keyword>
<dbReference type="Pfam" id="PF01258">
    <property type="entry name" value="zf-dskA_traR"/>
    <property type="match status" value="1"/>
</dbReference>
<evidence type="ECO:0000256" key="1">
    <source>
        <dbReference type="ARBA" id="ARBA00022490"/>
    </source>
</evidence>
<feature type="coiled-coil region" evidence="6">
    <location>
        <begin position="6"/>
        <end position="37"/>
    </location>
</feature>
<feature type="domain" description="DnaK suppressor protein DksA N-terminal" evidence="8">
    <location>
        <begin position="5"/>
        <end position="74"/>
    </location>
</feature>
<reference evidence="9 12" key="1">
    <citation type="submission" date="2018-04" db="EMBL/GenBank/DDBJ databases">
        <authorList>
            <person name="Li G."/>
            <person name="Du W."/>
            <person name="Bai Y."/>
        </authorList>
    </citation>
    <scope>NUCLEOTIDE SEQUENCE [LARGE SCALE GENOMIC DNA]</scope>
    <source>
        <strain evidence="9 12">YYYZ-3</strain>
    </source>
</reference>
<sequence length="123" mass="14264">MNAAQLAFFRQRLLNERAELEAHLNEVKMAIASHERDSDEADQASFEEELRLALRQADRESRLITNIDAALKRIESGDYGFCEETGEPIGLQRLLFRPTAKLSIEAKERQERKEHHFRKARGE</sequence>
<dbReference type="InterPro" id="IPR020458">
    <property type="entry name" value="Znf_DskA_TraR_CS"/>
</dbReference>
<dbReference type="GeneID" id="93948344"/>
<dbReference type="GO" id="GO:0008270">
    <property type="term" value="F:zinc ion binding"/>
    <property type="evidence" value="ECO:0007669"/>
    <property type="project" value="UniProtKB-KW"/>
</dbReference>
<keyword evidence="3" id="KW-0863">Zinc-finger</keyword>
<keyword evidence="2" id="KW-0479">Metal-binding</keyword>
<evidence type="ECO:0000256" key="4">
    <source>
        <dbReference type="ARBA" id="ARBA00022833"/>
    </source>
</evidence>
<evidence type="ECO:0000313" key="12">
    <source>
        <dbReference type="Proteomes" id="UP001318401"/>
    </source>
</evidence>
<evidence type="ECO:0000313" key="10">
    <source>
        <dbReference type="EMBL" id="QRL05395.1"/>
    </source>
</evidence>
<evidence type="ECO:0000313" key="9">
    <source>
        <dbReference type="EMBL" id="NPT31908.1"/>
    </source>
</evidence>
<name>A0AAQ0CJE2_9GAMM</name>
<dbReference type="InterPro" id="IPR037187">
    <property type="entry name" value="DnaK_N"/>
</dbReference>
<dbReference type="SUPFAM" id="SSF57716">
    <property type="entry name" value="Glucocorticoid receptor-like (DNA-binding domain)"/>
    <property type="match status" value="1"/>
</dbReference>
<protein>
    <submittedName>
        <fullName evidence="10">RNA polymerase-binding protein DksA</fullName>
    </submittedName>
</protein>
<dbReference type="PANTHER" id="PTHR33823">
    <property type="entry name" value="RNA POLYMERASE-BINDING TRANSCRIPTION FACTOR DKSA-RELATED"/>
    <property type="match status" value="1"/>
</dbReference>
<dbReference type="PANTHER" id="PTHR33823:SF2">
    <property type="entry name" value="RNA POLYMERASE-BINDING TRANSCRIPTION FACTOR DKSA"/>
    <property type="match status" value="1"/>
</dbReference>
<dbReference type="EMBL" id="QDKN01000007">
    <property type="protein sequence ID" value="NPT31908.1"/>
    <property type="molecule type" value="Genomic_DNA"/>
</dbReference>
<organism evidence="10 11">
    <name type="scientific">Vreelandella venusta</name>
    <dbReference type="NCBI Taxonomy" id="44935"/>
    <lineage>
        <taxon>Bacteria</taxon>
        <taxon>Pseudomonadati</taxon>
        <taxon>Pseudomonadota</taxon>
        <taxon>Gammaproteobacteria</taxon>
        <taxon>Oceanospirillales</taxon>
        <taxon>Halomonadaceae</taxon>
        <taxon>Vreelandella</taxon>
    </lineage>
</organism>
<evidence type="ECO:0000256" key="5">
    <source>
        <dbReference type="PROSITE-ProRule" id="PRU00510"/>
    </source>
</evidence>
<evidence type="ECO:0000259" key="8">
    <source>
        <dbReference type="Pfam" id="PF21157"/>
    </source>
</evidence>
<accession>A0AAQ0CJE2</accession>
<keyword evidence="1" id="KW-0963">Cytoplasm</keyword>
<evidence type="ECO:0000256" key="6">
    <source>
        <dbReference type="SAM" id="Coils"/>
    </source>
</evidence>
<feature type="zinc finger region" description="dksA C4-type" evidence="5">
    <location>
        <begin position="82"/>
        <end position="106"/>
    </location>
</feature>
<proteinExistence type="predicted"/>
<dbReference type="InterPro" id="IPR048489">
    <property type="entry name" value="DksA_N"/>
</dbReference>
<dbReference type="RefSeq" id="WP_125753761.1">
    <property type="nucleotide sequence ID" value="NZ_CP065135.1"/>
</dbReference>
<dbReference type="InterPro" id="IPR000962">
    <property type="entry name" value="Znf_DskA_TraR"/>
</dbReference>
<dbReference type="PROSITE" id="PS51128">
    <property type="entry name" value="ZF_DKSA_2"/>
    <property type="match status" value="1"/>
</dbReference>
<dbReference type="EMBL" id="CP066539">
    <property type="protein sequence ID" value="QRL05395.1"/>
    <property type="molecule type" value="Genomic_DNA"/>
</dbReference>
<reference evidence="10" key="2">
    <citation type="submission" date="2020-12" db="EMBL/GenBank/DDBJ databases">
        <title>Genome reconstruction of Halomonas venusta strain DSM 4743.</title>
        <authorList>
            <person name="Aguirre-Garrido J.F."/>
            <person name="Hernandez-Soto L.M."/>
            <person name="Martinez-Abarca F."/>
        </authorList>
    </citation>
    <scope>NUCLEOTIDE SEQUENCE</scope>
    <source>
        <strain evidence="10">4743</strain>
    </source>
</reference>
<dbReference type="Proteomes" id="UP000663479">
    <property type="component" value="Chromosome"/>
</dbReference>
<dbReference type="AlphaFoldDB" id="A0AAQ0CJE2"/>
<keyword evidence="6" id="KW-0175">Coiled coil</keyword>
<feature type="domain" description="Zinc finger DksA/TraR C4-type" evidence="7">
    <location>
        <begin position="77"/>
        <end position="112"/>
    </location>
</feature>
<evidence type="ECO:0000256" key="3">
    <source>
        <dbReference type="ARBA" id="ARBA00022771"/>
    </source>
</evidence>